<proteinExistence type="predicted"/>
<dbReference type="GO" id="GO:0045719">
    <property type="term" value="P:negative regulation of glycogen biosynthetic process"/>
    <property type="evidence" value="ECO:0007669"/>
    <property type="project" value="TreeGrafter"/>
</dbReference>
<dbReference type="GO" id="GO:0005634">
    <property type="term" value="C:nucleus"/>
    <property type="evidence" value="ECO:0007669"/>
    <property type="project" value="TreeGrafter"/>
</dbReference>
<accession>A0AAN6GVX0</accession>
<feature type="compositionally biased region" description="Low complexity" evidence="4">
    <location>
        <begin position="445"/>
        <end position="505"/>
    </location>
</feature>
<dbReference type="PROSITE" id="PS00107">
    <property type="entry name" value="PROTEIN_KINASE_ATP"/>
    <property type="match status" value="1"/>
</dbReference>
<dbReference type="EMBL" id="JAPDMZ010000065">
    <property type="protein sequence ID" value="KAK0552254.1"/>
    <property type="molecule type" value="Genomic_DNA"/>
</dbReference>
<dbReference type="SMART" id="SM00220">
    <property type="entry name" value="S_TKc"/>
    <property type="match status" value="1"/>
</dbReference>
<dbReference type="FunFam" id="1.10.510.10:FF:000923">
    <property type="entry name" value="Related to serine/threonine-protein kinase"/>
    <property type="match status" value="1"/>
</dbReference>
<dbReference type="Gene3D" id="3.30.200.20">
    <property type="entry name" value="Phosphorylase Kinase, domain 1"/>
    <property type="match status" value="1"/>
</dbReference>
<reference evidence="6" key="1">
    <citation type="journal article" date="2023" name="PhytoFront">
        <title>Draft Genome Resources of Seven Strains of Tilletia horrida, Causal Agent of Kernel Smut of Rice.</title>
        <authorList>
            <person name="Khanal S."/>
            <person name="Antony Babu S."/>
            <person name="Zhou X.G."/>
        </authorList>
    </citation>
    <scope>NUCLEOTIDE SEQUENCE</scope>
    <source>
        <strain evidence="6">TX6</strain>
    </source>
</reference>
<organism evidence="6 7">
    <name type="scientific">Tilletia horrida</name>
    <dbReference type="NCBI Taxonomy" id="155126"/>
    <lineage>
        <taxon>Eukaryota</taxon>
        <taxon>Fungi</taxon>
        <taxon>Dikarya</taxon>
        <taxon>Basidiomycota</taxon>
        <taxon>Ustilaginomycotina</taxon>
        <taxon>Exobasidiomycetes</taxon>
        <taxon>Tilletiales</taxon>
        <taxon>Tilletiaceae</taxon>
        <taxon>Tilletia</taxon>
    </lineage>
</organism>
<feature type="compositionally biased region" description="Low complexity" evidence="4">
    <location>
        <begin position="419"/>
        <end position="438"/>
    </location>
</feature>
<feature type="region of interest" description="Disordered" evidence="4">
    <location>
        <begin position="98"/>
        <end position="125"/>
    </location>
</feature>
<feature type="compositionally biased region" description="Polar residues" evidence="4">
    <location>
        <begin position="367"/>
        <end position="377"/>
    </location>
</feature>
<dbReference type="InterPro" id="IPR011009">
    <property type="entry name" value="Kinase-like_dom_sf"/>
</dbReference>
<dbReference type="GO" id="GO:0005524">
    <property type="term" value="F:ATP binding"/>
    <property type="evidence" value="ECO:0007669"/>
    <property type="project" value="UniProtKB-UniRule"/>
</dbReference>
<dbReference type="Proteomes" id="UP001176517">
    <property type="component" value="Unassembled WGS sequence"/>
</dbReference>
<dbReference type="InterPro" id="IPR008271">
    <property type="entry name" value="Ser/Thr_kinase_AS"/>
</dbReference>
<keyword evidence="7" id="KW-1185">Reference proteome</keyword>
<feature type="domain" description="Protein kinase" evidence="5">
    <location>
        <begin position="653"/>
        <end position="963"/>
    </location>
</feature>
<dbReference type="InterPro" id="IPR000719">
    <property type="entry name" value="Prot_kinase_dom"/>
</dbReference>
<keyword evidence="1 3" id="KW-0547">Nucleotide-binding</keyword>
<dbReference type="PANTHER" id="PTHR24346:SF72">
    <property type="entry name" value="CAMK PROTEIN KINASE"/>
    <property type="match status" value="1"/>
</dbReference>
<feature type="compositionally biased region" description="Polar residues" evidence="4">
    <location>
        <begin position="229"/>
        <end position="248"/>
    </location>
</feature>
<dbReference type="AlphaFoldDB" id="A0AAN6GVX0"/>
<dbReference type="GO" id="GO:0004674">
    <property type="term" value="F:protein serine/threonine kinase activity"/>
    <property type="evidence" value="ECO:0007669"/>
    <property type="project" value="TreeGrafter"/>
</dbReference>
<dbReference type="Gene3D" id="1.10.510.10">
    <property type="entry name" value="Transferase(Phosphotransferase) domain 1"/>
    <property type="match status" value="1"/>
</dbReference>
<name>A0AAN6GVX0_9BASI</name>
<feature type="binding site" evidence="3">
    <location>
        <position position="682"/>
    </location>
    <ligand>
        <name>ATP</name>
        <dbReference type="ChEBI" id="CHEBI:30616"/>
    </ligand>
</feature>
<feature type="region of interest" description="Disordered" evidence="4">
    <location>
        <begin position="367"/>
        <end position="542"/>
    </location>
</feature>
<comment type="caution">
    <text evidence="6">The sequence shown here is derived from an EMBL/GenBank/DDBJ whole genome shotgun (WGS) entry which is preliminary data.</text>
</comment>
<dbReference type="PROSITE" id="PS50011">
    <property type="entry name" value="PROTEIN_KINASE_DOM"/>
    <property type="match status" value="1"/>
</dbReference>
<gene>
    <name evidence="6" type="ORF">OC846_002951</name>
</gene>
<dbReference type="PROSITE" id="PS00108">
    <property type="entry name" value="PROTEIN_KINASE_ST"/>
    <property type="match status" value="1"/>
</dbReference>
<evidence type="ECO:0000313" key="6">
    <source>
        <dbReference type="EMBL" id="KAK0552254.1"/>
    </source>
</evidence>
<evidence type="ECO:0000256" key="4">
    <source>
        <dbReference type="SAM" id="MobiDB-lite"/>
    </source>
</evidence>
<dbReference type="FunFam" id="3.30.200.20:FF:000314">
    <property type="entry name" value="Serine/threonine protein kinase"/>
    <property type="match status" value="1"/>
</dbReference>
<dbReference type="PANTHER" id="PTHR24346">
    <property type="entry name" value="MAP/MICROTUBULE AFFINITY-REGULATING KINASE"/>
    <property type="match status" value="1"/>
</dbReference>
<evidence type="ECO:0000256" key="3">
    <source>
        <dbReference type="PROSITE-ProRule" id="PRU10141"/>
    </source>
</evidence>
<dbReference type="Pfam" id="PF00069">
    <property type="entry name" value="Pkinase"/>
    <property type="match status" value="2"/>
</dbReference>
<evidence type="ECO:0000313" key="7">
    <source>
        <dbReference type="Proteomes" id="UP001176517"/>
    </source>
</evidence>
<evidence type="ECO:0000256" key="1">
    <source>
        <dbReference type="ARBA" id="ARBA00022741"/>
    </source>
</evidence>
<dbReference type="InterPro" id="IPR017441">
    <property type="entry name" value="Protein_kinase_ATP_BS"/>
</dbReference>
<feature type="region of interest" description="Disordered" evidence="4">
    <location>
        <begin position="744"/>
        <end position="787"/>
    </location>
</feature>
<keyword evidence="2 3" id="KW-0067">ATP-binding</keyword>
<dbReference type="GO" id="GO:0005829">
    <property type="term" value="C:cytosol"/>
    <property type="evidence" value="ECO:0007669"/>
    <property type="project" value="TreeGrafter"/>
</dbReference>
<evidence type="ECO:0000259" key="5">
    <source>
        <dbReference type="PROSITE" id="PS50011"/>
    </source>
</evidence>
<dbReference type="SUPFAM" id="SSF56112">
    <property type="entry name" value="Protein kinase-like (PK-like)"/>
    <property type="match status" value="2"/>
</dbReference>
<feature type="region of interest" description="Disordered" evidence="4">
    <location>
        <begin position="227"/>
        <end position="248"/>
    </location>
</feature>
<protein>
    <recommendedName>
        <fullName evidence="5">Protein kinase domain-containing protein</fullName>
    </recommendedName>
</protein>
<dbReference type="GO" id="GO:0035556">
    <property type="term" value="P:intracellular signal transduction"/>
    <property type="evidence" value="ECO:0007669"/>
    <property type="project" value="TreeGrafter"/>
</dbReference>
<evidence type="ECO:0000256" key="2">
    <source>
        <dbReference type="ARBA" id="ARBA00022840"/>
    </source>
</evidence>
<sequence>MAHQAHIPVSFSQSQQQTLKVEQHTPLPRLFGSLGGQQAGLATITDDVDMDEDPHFASSQTLHNSHTPFTMIKSFSTSSLESSESSLADLSLASTLSTSSGTSFASVDGDSAMMPSRPSSSMSDSARLFRNTLDKYSLAVTARMDGPFGAASGPIPISFQEHDPLYASASADRSIPIYGASIPSPLPILTTGTSESALHLSSLGLDLGIHNDAEASHPHRHSIAAGACSRTSSPSSMTDQRSNSLSTVGSLPVSTSAFHPVTPIPIRSAADYRLRPGFTSSNNRLKLSLPPISLPEHNFAMSAAVPLTPGGSLFFGARDGAANAIPMSPFNPPTPLVQGSNLQVTYEQQLGADGGILGSAYAAQMQNSQTPSLNSPRLSLPHQVDPHSQHAAQAQKTQVGPHRNRLQQKRASLPHVLVPMNRSFSSPNRSPLSRPSSRGGMISPGPRSASPLYSSSSTSVSGPKGPGSSHAYDSSALLHPSSSHSQSPASSSSPSTSAATLAPPSGLTPPHSLSPLGGSGASDNGSTILGPKSDCSGMLTPLEIGPSSLPGLAPAPAFPSPVATPHGGEIRQVFIPAESPLMESIPSPASSLHLQIDLPSAEEIQAIKAQSARSSLVSTAMVKSMSAPAAAAKTVSARYLSRHTLHARFAREYTLGDELGSGGFGFVVSAMRNADSFPVAVKFIWKEKVPSQGWVRDRDLGVVPMEVFVLKTVRHPSVIRFIDLFDDDQFFYLVMELHGTPWKAPAPKTSDKKSGTSEALMPSQQGNAMAPVANAQDPSEALLPPRPAPMERRSSCDLFECIEQHSRLNEEQARWVFAQVVEAVYHLDSLGITHRDIKDENCVVDADFNVKLIDFGSAVVSDPRAPAPFFNRFYGTMTFASAEILQGKLYRAPQAEVWSLGVLLSILLSGECPFADPSAAIKGRISKPKGQWTAASLELMMRCLDVDPNRRATIAEVRECAWVRKAWDLRGVRRPA</sequence>